<feature type="region of interest" description="Disordered" evidence="1">
    <location>
        <begin position="1"/>
        <end position="26"/>
    </location>
</feature>
<dbReference type="EnsemblPlants" id="OGLUM07G04220.1">
    <property type="protein sequence ID" value="OGLUM07G04220.1"/>
    <property type="gene ID" value="OGLUM07G04220"/>
</dbReference>
<dbReference type="Proteomes" id="UP000026961">
    <property type="component" value="Chromosome 7"/>
</dbReference>
<accession>A0A0E0AGD5</accession>
<dbReference type="HOGENOM" id="CLU_2076687_0_0_1"/>
<sequence length="118" mass="12577">MEMPKDAALPSRTMQRHRGSDWTTPASVVQQVNSGIGDLPEMHGESVIITLEQPLFCDAAREASIVITTTITATTGARGTPVCDFLAAIVSCRSMVPPSFPPSSSTTNNTMPVKSRTD</sequence>
<reference evidence="2" key="2">
    <citation type="submission" date="2018-05" db="EMBL/GenBank/DDBJ databases">
        <title>OgluRS3 (Oryza glumaepatula Reference Sequence Version 3).</title>
        <authorList>
            <person name="Zhang J."/>
            <person name="Kudrna D."/>
            <person name="Lee S."/>
            <person name="Talag J."/>
            <person name="Welchert J."/>
            <person name="Wing R.A."/>
        </authorList>
    </citation>
    <scope>NUCLEOTIDE SEQUENCE [LARGE SCALE GENOMIC DNA]</scope>
</reference>
<feature type="region of interest" description="Disordered" evidence="1">
    <location>
        <begin position="97"/>
        <end position="118"/>
    </location>
</feature>
<proteinExistence type="predicted"/>
<dbReference type="AlphaFoldDB" id="A0A0E0AGD5"/>
<protein>
    <submittedName>
        <fullName evidence="2">Uncharacterized protein</fullName>
    </submittedName>
</protein>
<evidence type="ECO:0000313" key="2">
    <source>
        <dbReference type="EnsemblPlants" id="OGLUM07G04220.1"/>
    </source>
</evidence>
<dbReference type="Gramene" id="OGLUM07G04220.1">
    <property type="protein sequence ID" value="OGLUM07G04220.1"/>
    <property type="gene ID" value="OGLUM07G04220"/>
</dbReference>
<organism evidence="2">
    <name type="scientific">Oryza glumipatula</name>
    <dbReference type="NCBI Taxonomy" id="40148"/>
    <lineage>
        <taxon>Eukaryota</taxon>
        <taxon>Viridiplantae</taxon>
        <taxon>Streptophyta</taxon>
        <taxon>Embryophyta</taxon>
        <taxon>Tracheophyta</taxon>
        <taxon>Spermatophyta</taxon>
        <taxon>Magnoliopsida</taxon>
        <taxon>Liliopsida</taxon>
        <taxon>Poales</taxon>
        <taxon>Poaceae</taxon>
        <taxon>BOP clade</taxon>
        <taxon>Oryzoideae</taxon>
        <taxon>Oryzeae</taxon>
        <taxon>Oryzinae</taxon>
        <taxon>Oryza</taxon>
    </lineage>
</organism>
<keyword evidence="3" id="KW-1185">Reference proteome</keyword>
<evidence type="ECO:0000256" key="1">
    <source>
        <dbReference type="SAM" id="MobiDB-lite"/>
    </source>
</evidence>
<name>A0A0E0AGD5_9ORYZ</name>
<reference evidence="2" key="1">
    <citation type="submission" date="2015-04" db="UniProtKB">
        <authorList>
            <consortium name="EnsemblPlants"/>
        </authorList>
    </citation>
    <scope>IDENTIFICATION</scope>
</reference>
<evidence type="ECO:0000313" key="3">
    <source>
        <dbReference type="Proteomes" id="UP000026961"/>
    </source>
</evidence>